<protein>
    <recommendedName>
        <fullName evidence="7">Peptidase S1 domain-containing protein</fullName>
    </recommendedName>
</protein>
<dbReference type="AlphaFoldDB" id="T1GLN1"/>
<evidence type="ECO:0000256" key="1">
    <source>
        <dbReference type="ARBA" id="ARBA00022729"/>
    </source>
</evidence>
<dbReference type="InterPro" id="IPR001314">
    <property type="entry name" value="Peptidase_S1A"/>
</dbReference>
<evidence type="ECO:0000256" key="2">
    <source>
        <dbReference type="ARBA" id="ARBA00022837"/>
    </source>
</evidence>
<sequence length="94" mass="10419">MALLAYEGVDGRTFQCGGTLITPRYVLTAAHCVKRELVSVRMGENTIGQEPDCDGPINGRMKCAPTPIDIDIEEKISHPEFNKPRYSNDIALLR</sequence>
<dbReference type="InterPro" id="IPR043504">
    <property type="entry name" value="Peptidase_S1_PA_chymotrypsin"/>
</dbReference>
<evidence type="ECO:0000256" key="5">
    <source>
        <dbReference type="ARBA" id="ARBA00023180"/>
    </source>
</evidence>
<keyword evidence="1" id="KW-0732">Signal</keyword>
<keyword evidence="5" id="KW-0325">Glycoprotein</keyword>
<dbReference type="STRING" id="36166.T1GLN1"/>
<name>T1GLN1_MEGSC</name>
<dbReference type="InterPro" id="IPR018114">
    <property type="entry name" value="TRYPSIN_HIS"/>
</dbReference>
<keyword evidence="2" id="KW-0106">Calcium</keyword>
<evidence type="ECO:0000313" key="8">
    <source>
        <dbReference type="EnsemblMetazoa" id="MESCA004443-PA"/>
    </source>
</evidence>
<dbReference type="InterPro" id="IPR001254">
    <property type="entry name" value="Trypsin_dom"/>
</dbReference>
<dbReference type="EMBL" id="CAQQ02031693">
    <property type="status" value="NOT_ANNOTATED_CDS"/>
    <property type="molecule type" value="Genomic_DNA"/>
</dbReference>
<dbReference type="OMA" id="WITLLEY"/>
<dbReference type="Gene3D" id="2.40.10.10">
    <property type="entry name" value="Trypsin-like serine proteases"/>
    <property type="match status" value="1"/>
</dbReference>
<evidence type="ECO:0000256" key="4">
    <source>
        <dbReference type="ARBA" id="ARBA00023157"/>
    </source>
</evidence>
<dbReference type="HOGENOM" id="CLU_2392232_0_0_1"/>
<keyword evidence="4" id="KW-1015">Disulfide bond</keyword>
<dbReference type="PROSITE" id="PS00134">
    <property type="entry name" value="TRYPSIN_HIS"/>
    <property type="match status" value="1"/>
</dbReference>
<keyword evidence="9" id="KW-1185">Reference proteome</keyword>
<dbReference type="Pfam" id="PF00089">
    <property type="entry name" value="Trypsin"/>
    <property type="match status" value="1"/>
</dbReference>
<evidence type="ECO:0000256" key="3">
    <source>
        <dbReference type="ARBA" id="ARBA00023145"/>
    </source>
</evidence>
<dbReference type="PANTHER" id="PTHR24260">
    <property type="match status" value="1"/>
</dbReference>
<accession>T1GLN1</accession>
<dbReference type="Proteomes" id="UP000015102">
    <property type="component" value="Unassembled WGS sequence"/>
</dbReference>
<dbReference type="GO" id="GO:0004252">
    <property type="term" value="F:serine-type endopeptidase activity"/>
    <property type="evidence" value="ECO:0007669"/>
    <property type="project" value="InterPro"/>
</dbReference>
<dbReference type="EnsemblMetazoa" id="MESCA004443-RA">
    <property type="protein sequence ID" value="MESCA004443-PA"/>
    <property type="gene ID" value="MESCA004443"/>
</dbReference>
<organism evidence="8 9">
    <name type="scientific">Megaselia scalaris</name>
    <name type="common">Humpbacked fly</name>
    <name type="synonym">Phora scalaris</name>
    <dbReference type="NCBI Taxonomy" id="36166"/>
    <lineage>
        <taxon>Eukaryota</taxon>
        <taxon>Metazoa</taxon>
        <taxon>Ecdysozoa</taxon>
        <taxon>Arthropoda</taxon>
        <taxon>Hexapoda</taxon>
        <taxon>Insecta</taxon>
        <taxon>Pterygota</taxon>
        <taxon>Neoptera</taxon>
        <taxon>Endopterygota</taxon>
        <taxon>Diptera</taxon>
        <taxon>Brachycera</taxon>
        <taxon>Muscomorpha</taxon>
        <taxon>Platypezoidea</taxon>
        <taxon>Phoridae</taxon>
        <taxon>Megaseliini</taxon>
        <taxon>Megaselia</taxon>
    </lineage>
</organism>
<dbReference type="InterPro" id="IPR051333">
    <property type="entry name" value="CLIP_Serine_Protease"/>
</dbReference>
<dbReference type="PROSITE" id="PS50240">
    <property type="entry name" value="TRYPSIN_DOM"/>
    <property type="match status" value="1"/>
</dbReference>
<dbReference type="InterPro" id="IPR009003">
    <property type="entry name" value="Peptidase_S1_PA"/>
</dbReference>
<evidence type="ECO:0000256" key="6">
    <source>
        <dbReference type="ARBA" id="ARBA00024195"/>
    </source>
</evidence>
<comment type="similarity">
    <text evidence="6">Belongs to the peptidase S1 family. CLIP subfamily.</text>
</comment>
<feature type="domain" description="Peptidase S1" evidence="7">
    <location>
        <begin position="1"/>
        <end position="94"/>
    </location>
</feature>
<evidence type="ECO:0000259" key="7">
    <source>
        <dbReference type="PROSITE" id="PS50240"/>
    </source>
</evidence>
<proteinExistence type="inferred from homology"/>
<reference evidence="9" key="1">
    <citation type="submission" date="2013-02" db="EMBL/GenBank/DDBJ databases">
        <authorList>
            <person name="Hughes D."/>
        </authorList>
    </citation>
    <scope>NUCLEOTIDE SEQUENCE</scope>
    <source>
        <strain>Durham</strain>
        <strain evidence="9">NC isolate 2 -- Noor lab</strain>
    </source>
</reference>
<keyword evidence="3" id="KW-0865">Zymogen</keyword>
<dbReference type="PANTHER" id="PTHR24260:SF145">
    <property type="entry name" value="FI17609P1-RELATED"/>
    <property type="match status" value="1"/>
</dbReference>
<reference evidence="8" key="2">
    <citation type="submission" date="2015-06" db="UniProtKB">
        <authorList>
            <consortium name="EnsemblMetazoa"/>
        </authorList>
    </citation>
    <scope>IDENTIFICATION</scope>
</reference>
<dbReference type="SUPFAM" id="SSF50494">
    <property type="entry name" value="Trypsin-like serine proteases"/>
    <property type="match status" value="1"/>
</dbReference>
<dbReference type="FunFam" id="2.40.10.10:FF:000028">
    <property type="entry name" value="Serine protease easter"/>
    <property type="match status" value="1"/>
</dbReference>
<evidence type="ECO:0000313" key="9">
    <source>
        <dbReference type="Proteomes" id="UP000015102"/>
    </source>
</evidence>
<dbReference type="PRINTS" id="PR00722">
    <property type="entry name" value="CHYMOTRYPSIN"/>
</dbReference>
<dbReference type="GO" id="GO:0006508">
    <property type="term" value="P:proteolysis"/>
    <property type="evidence" value="ECO:0007669"/>
    <property type="project" value="InterPro"/>
</dbReference>